<dbReference type="OMA" id="DPGPSIR"/>
<keyword evidence="3" id="KW-1185">Reference proteome</keyword>
<gene>
    <name evidence="2" type="ORF">LOTGIDRAFT_166622</name>
</gene>
<dbReference type="CTD" id="20240395"/>
<dbReference type="Proteomes" id="UP000030746">
    <property type="component" value="Unassembled WGS sequence"/>
</dbReference>
<name>V3Z994_LOTGI</name>
<dbReference type="OrthoDB" id="6143850at2759"/>
<reference evidence="2 3" key="1">
    <citation type="journal article" date="2013" name="Nature">
        <title>Insights into bilaterian evolution from three spiralian genomes.</title>
        <authorList>
            <person name="Simakov O."/>
            <person name="Marletaz F."/>
            <person name="Cho S.J."/>
            <person name="Edsinger-Gonzales E."/>
            <person name="Havlak P."/>
            <person name="Hellsten U."/>
            <person name="Kuo D.H."/>
            <person name="Larsson T."/>
            <person name="Lv J."/>
            <person name="Arendt D."/>
            <person name="Savage R."/>
            <person name="Osoegawa K."/>
            <person name="de Jong P."/>
            <person name="Grimwood J."/>
            <person name="Chapman J.A."/>
            <person name="Shapiro H."/>
            <person name="Aerts A."/>
            <person name="Otillar R.P."/>
            <person name="Terry A.Y."/>
            <person name="Boore J.L."/>
            <person name="Grigoriev I.V."/>
            <person name="Lindberg D.R."/>
            <person name="Seaver E.C."/>
            <person name="Weisblat D.A."/>
            <person name="Putnam N.H."/>
            <person name="Rokhsar D.S."/>
        </authorList>
    </citation>
    <scope>NUCLEOTIDE SEQUENCE [LARGE SCALE GENOMIC DNA]</scope>
</reference>
<dbReference type="GeneID" id="20240395"/>
<accession>V3Z994</accession>
<dbReference type="AlphaFoldDB" id="V3Z994"/>
<protein>
    <submittedName>
        <fullName evidence="2">Uncharacterized protein</fullName>
    </submittedName>
</protein>
<proteinExistence type="predicted"/>
<dbReference type="KEGG" id="lgi:LOTGIDRAFT_166622"/>
<evidence type="ECO:0000313" key="2">
    <source>
        <dbReference type="EMBL" id="ESO87468.1"/>
    </source>
</evidence>
<dbReference type="EMBL" id="KB202917">
    <property type="protein sequence ID" value="ESO87468.1"/>
    <property type="molecule type" value="Genomic_DNA"/>
</dbReference>
<feature type="region of interest" description="Disordered" evidence="1">
    <location>
        <begin position="1"/>
        <end position="20"/>
    </location>
</feature>
<sequence>MVARVTVHNMRQDRDEPVRSFGPRGQAGVCKFVIQCTNCDTAVNYTDEILRDALTRGIADHDIQLDILGDKNQNMTLEEVFKFVEAQEAGKRSASHLIDSHITEAASSSTYKKTKQKNVKDKPDLCSYCGKTGHGKNALARIRKTVCPAYGHKAVESATATITWRARSKDRRKAIVTPSKADDCEGAVFDALCSITSSRQPIAIDHHIIIIITLFGNGWGNKYENMNVVIVCIKVIVNK</sequence>
<organism evidence="2 3">
    <name type="scientific">Lottia gigantea</name>
    <name type="common">Giant owl limpet</name>
    <dbReference type="NCBI Taxonomy" id="225164"/>
    <lineage>
        <taxon>Eukaryota</taxon>
        <taxon>Metazoa</taxon>
        <taxon>Spiralia</taxon>
        <taxon>Lophotrochozoa</taxon>
        <taxon>Mollusca</taxon>
        <taxon>Gastropoda</taxon>
        <taxon>Patellogastropoda</taxon>
        <taxon>Lottioidea</taxon>
        <taxon>Lottiidae</taxon>
        <taxon>Lottia</taxon>
    </lineage>
</organism>
<dbReference type="RefSeq" id="XP_009061931.1">
    <property type="nucleotide sequence ID" value="XM_009063683.1"/>
</dbReference>
<evidence type="ECO:0000256" key="1">
    <source>
        <dbReference type="SAM" id="MobiDB-lite"/>
    </source>
</evidence>
<evidence type="ECO:0000313" key="3">
    <source>
        <dbReference type="Proteomes" id="UP000030746"/>
    </source>
</evidence>
<dbReference type="STRING" id="225164.V3Z994"/>
<dbReference type="HOGENOM" id="CLU_1162304_0_0_1"/>